<comment type="PTM">
    <text evidence="6">Phosphorylated by CheA. Phosphorylation of the N-terminal regulatory domain activates the methylesterase activity.</text>
</comment>
<comment type="similarity">
    <text evidence="6">Belongs to the CheB family.</text>
</comment>
<dbReference type="GO" id="GO:0050568">
    <property type="term" value="F:protein-glutamine glutaminase activity"/>
    <property type="evidence" value="ECO:0007669"/>
    <property type="project" value="UniProtKB-UniRule"/>
</dbReference>
<feature type="active site" evidence="6 7">
    <location>
        <position position="297"/>
    </location>
</feature>
<dbReference type="SUPFAM" id="SSF52172">
    <property type="entry name" value="CheY-like"/>
    <property type="match status" value="1"/>
</dbReference>
<dbReference type="Gene3D" id="3.40.50.180">
    <property type="entry name" value="Methylesterase CheB, C-terminal domain"/>
    <property type="match status" value="1"/>
</dbReference>
<dbReference type="GO" id="GO:0005737">
    <property type="term" value="C:cytoplasm"/>
    <property type="evidence" value="ECO:0007669"/>
    <property type="project" value="UniProtKB-SubCell"/>
</dbReference>
<feature type="active site" evidence="6 7">
    <location>
        <position position="202"/>
    </location>
</feature>
<reference evidence="11 12" key="1">
    <citation type="journal article" date="2019" name="Front. Microbiol.">
        <title>Thermoanaerosceptrum fracticalcis gen. nov. sp. nov., a Novel Fumarate-Fermenting Microorganism From a Deep Fractured Carbonate Aquifer of the US Great Basin.</title>
        <authorList>
            <person name="Hamilton-Brehm S.D."/>
            <person name="Stewart L.E."/>
            <person name="Zavarin M."/>
            <person name="Caldwell M."/>
            <person name="Lawson P.A."/>
            <person name="Onstott T.C."/>
            <person name="Grzymski J."/>
            <person name="Neveux I."/>
            <person name="Lollar B.S."/>
            <person name="Russell C.E."/>
            <person name="Moser D.P."/>
        </authorList>
    </citation>
    <scope>NUCLEOTIDE SEQUENCE [LARGE SCALE GENOMIC DNA]</scope>
    <source>
        <strain evidence="11 12">DRI-13</strain>
    </source>
</reference>
<organism evidence="11 12">
    <name type="scientific">Thermanaerosceptrum fracticalcis</name>
    <dbReference type="NCBI Taxonomy" id="1712410"/>
    <lineage>
        <taxon>Bacteria</taxon>
        <taxon>Bacillati</taxon>
        <taxon>Bacillota</taxon>
        <taxon>Clostridia</taxon>
        <taxon>Eubacteriales</taxon>
        <taxon>Peptococcaceae</taxon>
        <taxon>Thermanaerosceptrum</taxon>
    </lineage>
</organism>
<evidence type="ECO:0000313" key="12">
    <source>
        <dbReference type="Proteomes" id="UP000515847"/>
    </source>
</evidence>
<feature type="domain" description="CheB-type methylesterase" evidence="10">
    <location>
        <begin position="169"/>
        <end position="353"/>
    </location>
</feature>
<keyword evidence="1 6" id="KW-0963">Cytoplasm</keyword>
<dbReference type="KEGG" id="tfr:BR63_05140"/>
<evidence type="ECO:0000256" key="4">
    <source>
        <dbReference type="ARBA" id="ARBA00024867"/>
    </source>
</evidence>
<proteinExistence type="inferred from homology"/>
<keyword evidence="11" id="KW-0808">Transferase</keyword>
<dbReference type="PROSITE" id="PS50122">
    <property type="entry name" value="CHEB"/>
    <property type="match status" value="1"/>
</dbReference>
<feature type="domain" description="Response regulatory" evidence="9">
    <location>
        <begin position="9"/>
        <end position="126"/>
    </location>
</feature>
<dbReference type="SUPFAM" id="SSF52738">
    <property type="entry name" value="Methylesterase CheB, C-terminal domain"/>
    <property type="match status" value="1"/>
</dbReference>
<feature type="modified residue" description="4-aspartylphosphate" evidence="6 8">
    <location>
        <position position="60"/>
    </location>
</feature>
<dbReference type="GO" id="GO:0006935">
    <property type="term" value="P:chemotaxis"/>
    <property type="evidence" value="ECO:0007669"/>
    <property type="project" value="UniProtKB-UniRule"/>
</dbReference>
<protein>
    <recommendedName>
        <fullName evidence="6">Protein-glutamate methylesterase/protein-glutamine glutaminase</fullName>
        <ecNumber evidence="6">3.1.1.61</ecNumber>
        <ecNumber evidence="6">3.5.1.44</ecNumber>
    </recommendedName>
</protein>
<dbReference type="Gene3D" id="3.40.50.2300">
    <property type="match status" value="1"/>
</dbReference>
<evidence type="ECO:0000256" key="8">
    <source>
        <dbReference type="PROSITE-ProRule" id="PRU00169"/>
    </source>
</evidence>
<keyword evidence="11" id="KW-0489">Methyltransferase</keyword>
<evidence type="ECO:0000256" key="3">
    <source>
        <dbReference type="ARBA" id="ARBA00022801"/>
    </source>
</evidence>
<keyword evidence="2 6" id="KW-0145">Chemotaxis</keyword>
<dbReference type="EMBL" id="CP045798">
    <property type="protein sequence ID" value="QNB45748.1"/>
    <property type="molecule type" value="Genomic_DNA"/>
</dbReference>
<feature type="active site" evidence="6 7">
    <location>
        <position position="175"/>
    </location>
</feature>
<dbReference type="InterPro" id="IPR001789">
    <property type="entry name" value="Sig_transdc_resp-reg_receiver"/>
</dbReference>
<dbReference type="Pfam" id="PF00072">
    <property type="entry name" value="Response_reg"/>
    <property type="match status" value="1"/>
</dbReference>
<name>A0A7G6E0Z4_THEFR</name>
<dbReference type="InterPro" id="IPR011006">
    <property type="entry name" value="CheY-like_superfamily"/>
</dbReference>
<dbReference type="GO" id="GO:0008168">
    <property type="term" value="F:methyltransferase activity"/>
    <property type="evidence" value="ECO:0007669"/>
    <property type="project" value="UniProtKB-KW"/>
</dbReference>
<keyword evidence="6 8" id="KW-0597">Phosphoprotein</keyword>
<sequence length="353" mass="38123">MHNTGEKIRVLVADDSAFMRKVLSDIINSDSDLEVVGTARNGEEALQKALTLQPDVITLDVEMPVLDGLSTLEKIMEQYPVPVIMLSALTRAGASATISALERGAVDFLAKPGGSISLDIGKSKEEINNKIRMAAEIPRHKCKNCRQDSLGLQKKNYINRTFSPNVFTLVAIGTSTGGPKALHEVISRIPADLNAALFIVQHMPPGFTKSLAQRLDSISPLAIKEAEEGDEVKNGFAYIAPGNYHMEVLPRQEKLFIHLHQGPNVNGHRPSVDVLMHSVARINAPKVGVIMTGMGHDGAQGMLALKKAGAINIGESPETCVVYGMPKAAMQLGAVDYEVPVQEIAERIVQALR</sequence>
<dbReference type="CDD" id="cd16432">
    <property type="entry name" value="CheB_Rec"/>
    <property type="match status" value="1"/>
</dbReference>
<comment type="function">
    <text evidence="4">May play the central regulatory role in sporulation. It may be an element of the effector pathway responsible for the activation of sporulation genes in response to nutritional stress. Spo0A may act in concert with spo0H (a sigma factor) to control the expression of some genes that are critical to the sporulation process.</text>
</comment>
<dbReference type="SMART" id="SM00448">
    <property type="entry name" value="REC"/>
    <property type="match status" value="1"/>
</dbReference>
<dbReference type="NCBIfam" id="NF009206">
    <property type="entry name" value="PRK12555.1"/>
    <property type="match status" value="1"/>
</dbReference>
<dbReference type="OrthoDB" id="9793421at2"/>
<keyword evidence="3 6" id="KW-0378">Hydrolase</keyword>
<dbReference type="GO" id="GO:0000156">
    <property type="term" value="F:phosphorelay response regulator activity"/>
    <property type="evidence" value="ECO:0007669"/>
    <property type="project" value="InterPro"/>
</dbReference>
<evidence type="ECO:0000256" key="2">
    <source>
        <dbReference type="ARBA" id="ARBA00022500"/>
    </source>
</evidence>
<dbReference type="InterPro" id="IPR008248">
    <property type="entry name" value="CheB-like"/>
</dbReference>
<keyword evidence="12" id="KW-1185">Reference proteome</keyword>
<comment type="catalytic activity">
    <reaction evidence="6">
        <text>L-glutaminyl-[protein] + H2O = L-glutamyl-[protein] + NH4(+)</text>
        <dbReference type="Rhea" id="RHEA:16441"/>
        <dbReference type="Rhea" id="RHEA-COMP:10207"/>
        <dbReference type="Rhea" id="RHEA-COMP:10208"/>
        <dbReference type="ChEBI" id="CHEBI:15377"/>
        <dbReference type="ChEBI" id="CHEBI:28938"/>
        <dbReference type="ChEBI" id="CHEBI:29973"/>
        <dbReference type="ChEBI" id="CHEBI:30011"/>
        <dbReference type="EC" id="3.5.1.44"/>
    </reaction>
</comment>
<dbReference type="AlphaFoldDB" id="A0A7G6E0Z4"/>
<evidence type="ECO:0000256" key="5">
    <source>
        <dbReference type="ARBA" id="ARBA00048267"/>
    </source>
</evidence>
<dbReference type="RefSeq" id="WP_034419734.1">
    <property type="nucleotide sequence ID" value="NZ_CP045798.1"/>
</dbReference>
<evidence type="ECO:0000259" key="9">
    <source>
        <dbReference type="PROSITE" id="PS50110"/>
    </source>
</evidence>
<evidence type="ECO:0000256" key="1">
    <source>
        <dbReference type="ARBA" id="ARBA00022490"/>
    </source>
</evidence>
<dbReference type="PANTHER" id="PTHR42872">
    <property type="entry name" value="PROTEIN-GLUTAMATE METHYLESTERASE/PROTEIN-GLUTAMINE GLUTAMINASE"/>
    <property type="match status" value="1"/>
</dbReference>
<dbReference type="InterPro" id="IPR000673">
    <property type="entry name" value="Sig_transdc_resp-reg_Me-estase"/>
</dbReference>
<comment type="function">
    <text evidence="6">Involved in chemotaxis. Part of a chemotaxis signal transduction system that modulates chemotaxis in response to various stimuli. Catalyzes the demethylation of specific methylglutamate residues introduced into the chemoreceptors (methyl-accepting chemotaxis proteins or MCP) by CheR. Also mediates the irreversible deamidation of specific glutamine residues to glutamic acid.</text>
</comment>
<dbReference type="Proteomes" id="UP000515847">
    <property type="component" value="Chromosome"/>
</dbReference>
<dbReference type="EC" id="3.5.1.44" evidence="6"/>
<dbReference type="GO" id="GO:0032259">
    <property type="term" value="P:methylation"/>
    <property type="evidence" value="ECO:0007669"/>
    <property type="project" value="UniProtKB-KW"/>
</dbReference>
<evidence type="ECO:0000259" key="10">
    <source>
        <dbReference type="PROSITE" id="PS50122"/>
    </source>
</evidence>
<accession>A0A7G6E0Z4</accession>
<comment type="domain">
    <text evidence="6">Contains a C-terminal catalytic domain, and an N-terminal region which modulates catalytic activity.</text>
</comment>
<dbReference type="PIRSF" id="PIRSF000876">
    <property type="entry name" value="RR_chemtxs_CheB"/>
    <property type="match status" value="1"/>
</dbReference>
<dbReference type="Pfam" id="PF01339">
    <property type="entry name" value="CheB_methylest"/>
    <property type="match status" value="1"/>
</dbReference>
<dbReference type="NCBIfam" id="NF001965">
    <property type="entry name" value="PRK00742.1"/>
    <property type="match status" value="1"/>
</dbReference>
<dbReference type="PANTHER" id="PTHR42872:SF6">
    <property type="entry name" value="PROTEIN-GLUTAMATE METHYLESTERASE_PROTEIN-GLUTAMINE GLUTAMINASE"/>
    <property type="match status" value="1"/>
</dbReference>
<dbReference type="GO" id="GO:0008984">
    <property type="term" value="F:protein-glutamate methylesterase activity"/>
    <property type="evidence" value="ECO:0007669"/>
    <property type="project" value="UniProtKB-UniRule"/>
</dbReference>
<dbReference type="PROSITE" id="PS50110">
    <property type="entry name" value="RESPONSE_REGULATORY"/>
    <property type="match status" value="1"/>
</dbReference>
<evidence type="ECO:0000256" key="6">
    <source>
        <dbReference type="HAMAP-Rule" id="MF_00099"/>
    </source>
</evidence>
<comment type="subcellular location">
    <subcellularLocation>
        <location evidence="6">Cytoplasm</location>
    </subcellularLocation>
</comment>
<comment type="catalytic activity">
    <reaction evidence="5 6">
        <text>[protein]-L-glutamate 5-O-methyl ester + H2O = L-glutamyl-[protein] + methanol + H(+)</text>
        <dbReference type="Rhea" id="RHEA:23236"/>
        <dbReference type="Rhea" id="RHEA-COMP:10208"/>
        <dbReference type="Rhea" id="RHEA-COMP:10311"/>
        <dbReference type="ChEBI" id="CHEBI:15377"/>
        <dbReference type="ChEBI" id="CHEBI:15378"/>
        <dbReference type="ChEBI" id="CHEBI:17790"/>
        <dbReference type="ChEBI" id="CHEBI:29973"/>
        <dbReference type="ChEBI" id="CHEBI:82795"/>
        <dbReference type="EC" id="3.1.1.61"/>
    </reaction>
</comment>
<evidence type="ECO:0000313" key="11">
    <source>
        <dbReference type="EMBL" id="QNB45748.1"/>
    </source>
</evidence>
<dbReference type="EC" id="3.1.1.61" evidence="6"/>
<dbReference type="InterPro" id="IPR035909">
    <property type="entry name" value="CheB_C"/>
</dbReference>
<dbReference type="CDD" id="cd17541">
    <property type="entry name" value="REC_CheB-like"/>
    <property type="match status" value="1"/>
</dbReference>
<gene>
    <name evidence="6 11" type="primary">cheB</name>
    <name evidence="11" type="ORF">BR63_05140</name>
</gene>
<dbReference type="HAMAP" id="MF_00099">
    <property type="entry name" value="CheB_chemtxs"/>
    <property type="match status" value="1"/>
</dbReference>
<evidence type="ECO:0000256" key="7">
    <source>
        <dbReference type="PROSITE-ProRule" id="PRU00050"/>
    </source>
</evidence>